<dbReference type="EMBL" id="FMYG01000011">
    <property type="protein sequence ID" value="SDD05040.1"/>
    <property type="molecule type" value="Genomic_DNA"/>
</dbReference>
<dbReference type="STRING" id="993073.AS029_16425"/>
<name>A0A1G6RK55_9MICO</name>
<feature type="transmembrane region" description="Helical" evidence="1">
    <location>
        <begin position="81"/>
        <end position="103"/>
    </location>
</feature>
<dbReference type="AlphaFoldDB" id="A0A1G6RK55"/>
<dbReference type="Proteomes" id="UP000183203">
    <property type="component" value="Unassembled WGS sequence"/>
</dbReference>
<accession>A0A1G6RK55</accession>
<evidence type="ECO:0000256" key="1">
    <source>
        <dbReference type="SAM" id="Phobius"/>
    </source>
</evidence>
<gene>
    <name evidence="2" type="ORF">SAMN05216418_0162</name>
</gene>
<protein>
    <submittedName>
        <fullName evidence="2">Uncharacterized protein</fullName>
    </submittedName>
</protein>
<evidence type="ECO:0000313" key="2">
    <source>
        <dbReference type="EMBL" id="SDD05040.1"/>
    </source>
</evidence>
<evidence type="ECO:0000313" key="3">
    <source>
        <dbReference type="Proteomes" id="UP000183203"/>
    </source>
</evidence>
<keyword evidence="1" id="KW-0812">Transmembrane</keyword>
<feature type="transmembrane region" description="Helical" evidence="1">
    <location>
        <begin position="46"/>
        <end position="69"/>
    </location>
</feature>
<reference evidence="2 3" key="1">
    <citation type="submission" date="2016-09" db="EMBL/GenBank/DDBJ databases">
        <authorList>
            <person name="Capua I."/>
            <person name="De Benedictis P."/>
            <person name="Joannis T."/>
            <person name="Lombin L.H."/>
            <person name="Cattoli G."/>
        </authorList>
    </citation>
    <scope>NUCLEOTIDE SEQUENCE [LARGE SCALE GENOMIC DNA]</scope>
    <source>
        <strain evidence="2 3">NIO-1002</strain>
    </source>
</reference>
<organism evidence="2 3">
    <name type="scientific">Microbacterium enclense</name>
    <dbReference type="NCBI Taxonomy" id="993073"/>
    <lineage>
        <taxon>Bacteria</taxon>
        <taxon>Bacillati</taxon>
        <taxon>Actinomycetota</taxon>
        <taxon>Actinomycetes</taxon>
        <taxon>Micrococcales</taxon>
        <taxon>Microbacteriaceae</taxon>
        <taxon>Microbacterium</taxon>
    </lineage>
</organism>
<keyword evidence="1" id="KW-0472">Membrane</keyword>
<keyword evidence="1" id="KW-1133">Transmembrane helix</keyword>
<sequence>MQLLATIAAKEMDKLGGASGAVAPHPVDTMRARWDGVRMSKKRSKLAQAALVSNGMVWFGASFMLVAIAAEQTAAVFAGTWLNVLGWTIILLVATGLAVVGVIENVNIRAGKKYKPRPRS</sequence>
<proteinExistence type="predicted"/>